<dbReference type="Proteomes" id="UP000002730">
    <property type="component" value="Chromosome"/>
</dbReference>
<gene>
    <name evidence="2" type="ordered locus">Clocel_0221</name>
</gene>
<organism evidence="2 3">
    <name type="scientific">Clostridium cellulovorans (strain ATCC 35296 / DSM 3052 / OCM 3 / 743B)</name>
    <dbReference type="NCBI Taxonomy" id="573061"/>
    <lineage>
        <taxon>Bacteria</taxon>
        <taxon>Bacillati</taxon>
        <taxon>Bacillota</taxon>
        <taxon>Clostridia</taxon>
        <taxon>Eubacteriales</taxon>
        <taxon>Clostridiaceae</taxon>
        <taxon>Clostridium</taxon>
    </lineage>
</organism>
<dbReference type="HOGENOM" id="CLU_496693_0_0_9"/>
<proteinExistence type="predicted"/>
<keyword evidence="1" id="KW-1133">Transmembrane helix</keyword>
<feature type="transmembrane region" description="Helical" evidence="1">
    <location>
        <begin position="212"/>
        <end position="240"/>
    </location>
</feature>
<dbReference type="STRING" id="573061.Clocel_0221"/>
<evidence type="ECO:0000313" key="3">
    <source>
        <dbReference type="Proteomes" id="UP000002730"/>
    </source>
</evidence>
<protein>
    <submittedName>
        <fullName evidence="2">Uncharacterized protein</fullName>
    </submittedName>
</protein>
<evidence type="ECO:0000313" key="2">
    <source>
        <dbReference type="EMBL" id="ADL50005.1"/>
    </source>
</evidence>
<dbReference type="OrthoDB" id="1677957at2"/>
<keyword evidence="3" id="KW-1185">Reference proteome</keyword>
<dbReference type="RefSeq" id="WP_010075232.1">
    <property type="nucleotide sequence ID" value="NC_014393.1"/>
</dbReference>
<sequence length="548" mass="59287">MADEKKCNCGNDASEEQTDLQKYTEEVKALAKGGFDVLSNSAINVVSKLKEIGLEGIKLAGNLEKVQGSFPNNIDSFSSQMDIANSNIEGLITDLGQILLPIATEVVKKFNEVADKVKNALANPEVQASIQGLAKDIGDLVNGALSFFADNLDIITEGLTWVMDNSEVILAGIVAIGAALATIAIIGAISSIVGLFVALYEEIATGTPIMEAFNIVVGMNPFVLIAAAVIGLIAAFIFLWNTSDGFRNFWIGLWDNIKTIFSDVWNGIMTFFTEVIPGWIDSLIQWLSGIPQWFSELPGKIGYFLGYLLAQLLLFGINAWTWVTTEVPNIINTIINWFAQLPSNIYNWLMNVVSNLEQWASNMISKAEQAAKDIVGGIINFFKNLPGEMENIGKNIVTGIYNGIINAKDWILGKIDEFVSGVVQGFKDALGIHSPSRVLRDEVGKFIAKGIAVGFVAEVPKMQGDIDSSMSDMVARMQGAVGCEIAATTANVASNNSAITKDNAINDTLMNSNGKVIENHIHVDIEGREVAKAVAPYQGVFDTYQIGR</sequence>
<dbReference type="EMBL" id="CP002160">
    <property type="protein sequence ID" value="ADL50005.1"/>
    <property type="molecule type" value="Genomic_DNA"/>
</dbReference>
<feature type="transmembrane region" description="Helical" evidence="1">
    <location>
        <begin position="169"/>
        <end position="200"/>
    </location>
</feature>
<dbReference type="PANTHER" id="PTHR37813">
    <property type="entry name" value="FELS-2 PROPHAGE PROTEIN"/>
    <property type="match status" value="1"/>
</dbReference>
<reference evidence="2 3" key="1">
    <citation type="submission" date="2010-08" db="EMBL/GenBank/DDBJ databases">
        <title>Complete sequence of Clostridium cellulovorans 743B.</title>
        <authorList>
            <consortium name="US DOE Joint Genome Institute"/>
            <person name="Lucas S."/>
            <person name="Copeland A."/>
            <person name="Lapidus A."/>
            <person name="Cheng J.-F."/>
            <person name="Bruce D."/>
            <person name="Goodwin L."/>
            <person name="Pitluck S."/>
            <person name="Chertkov O."/>
            <person name="Detter J.C."/>
            <person name="Han C."/>
            <person name="Tapia R."/>
            <person name="Land M."/>
            <person name="Hauser L."/>
            <person name="Chang Y.-J."/>
            <person name="Jeffries C."/>
            <person name="Kyrpides N."/>
            <person name="Ivanova N."/>
            <person name="Mikhailova N."/>
            <person name="Hemme C.L."/>
            <person name="Woyke T."/>
        </authorList>
    </citation>
    <scope>NUCLEOTIDE SEQUENCE [LARGE SCALE GENOMIC DNA]</scope>
    <source>
        <strain evidence="3">ATCC 35296 / DSM 3052 / OCM 3 / 743B</strain>
    </source>
</reference>
<dbReference type="KEGG" id="ccb:Clocel_0221"/>
<dbReference type="eggNOG" id="COG5412">
    <property type="taxonomic scope" value="Bacteria"/>
</dbReference>
<keyword evidence="1" id="KW-0472">Membrane</keyword>
<evidence type="ECO:0000256" key="1">
    <source>
        <dbReference type="SAM" id="Phobius"/>
    </source>
</evidence>
<feature type="transmembrane region" description="Helical" evidence="1">
    <location>
        <begin position="301"/>
        <end position="323"/>
    </location>
</feature>
<dbReference type="AlphaFoldDB" id="D9SPF6"/>
<keyword evidence="1" id="KW-0812">Transmembrane</keyword>
<name>D9SPF6_CLOC7</name>
<feature type="transmembrane region" description="Helical" evidence="1">
    <location>
        <begin position="260"/>
        <end position="280"/>
    </location>
</feature>
<dbReference type="PANTHER" id="PTHR37813:SF1">
    <property type="entry name" value="FELS-2 PROPHAGE PROTEIN"/>
    <property type="match status" value="1"/>
</dbReference>
<accession>D9SPF6</accession>